<dbReference type="GO" id="GO:0016788">
    <property type="term" value="F:hydrolase activity, acting on ester bonds"/>
    <property type="evidence" value="ECO:0007669"/>
    <property type="project" value="UniProtKB-ARBA"/>
</dbReference>
<dbReference type="Proteomes" id="UP000223759">
    <property type="component" value="Unassembled WGS sequence"/>
</dbReference>
<dbReference type="EMBL" id="FTPK01000003">
    <property type="protein sequence ID" value="SIT72917.1"/>
    <property type="molecule type" value="Genomic_DNA"/>
</dbReference>
<accession>A0A1R3W4Z5</accession>
<evidence type="ECO:0000259" key="1">
    <source>
        <dbReference type="Pfam" id="PF13472"/>
    </source>
</evidence>
<proteinExistence type="predicted"/>
<name>A0A1R3W4Z5_9GAMM</name>
<reference evidence="2 3" key="1">
    <citation type="submission" date="2017-01" db="EMBL/GenBank/DDBJ databases">
        <authorList>
            <person name="Mah S.A."/>
            <person name="Swanson W.J."/>
            <person name="Moy G.W."/>
            <person name="Vacquier V.D."/>
        </authorList>
    </citation>
    <scope>NUCLEOTIDE SEQUENCE [LARGE SCALE GENOMIC DNA]</scope>
    <source>
        <strain evidence="2 3">M9</strain>
    </source>
</reference>
<dbReference type="OrthoDB" id="9804395at2"/>
<organism evidence="2 3">
    <name type="scientific">Ectothiorhodosinus mongolicus</name>
    <dbReference type="NCBI Taxonomy" id="233100"/>
    <lineage>
        <taxon>Bacteria</taxon>
        <taxon>Pseudomonadati</taxon>
        <taxon>Pseudomonadota</taxon>
        <taxon>Gammaproteobacteria</taxon>
        <taxon>Chromatiales</taxon>
        <taxon>Ectothiorhodospiraceae</taxon>
        <taxon>Ectothiorhodosinus</taxon>
    </lineage>
</organism>
<dbReference type="Pfam" id="PF13472">
    <property type="entry name" value="Lipase_GDSL_2"/>
    <property type="match status" value="1"/>
</dbReference>
<dbReference type="RefSeq" id="WP_084178715.1">
    <property type="nucleotide sequence ID" value="NZ_CP023018.1"/>
</dbReference>
<gene>
    <name evidence="2" type="ORF">SAMN05216526_1763</name>
</gene>
<dbReference type="Gene3D" id="3.40.50.1110">
    <property type="entry name" value="SGNH hydrolase"/>
    <property type="match status" value="1"/>
</dbReference>
<feature type="domain" description="SGNH hydrolase-type esterase" evidence="1">
    <location>
        <begin position="60"/>
        <end position="233"/>
    </location>
</feature>
<keyword evidence="3" id="KW-1185">Reference proteome</keyword>
<dbReference type="InterPro" id="IPR013830">
    <property type="entry name" value="SGNH_hydro"/>
</dbReference>
<protein>
    <submittedName>
        <fullName evidence="2">Lysophospholipase L1</fullName>
    </submittedName>
</protein>
<dbReference type="InterPro" id="IPR036514">
    <property type="entry name" value="SGNH_hydro_sf"/>
</dbReference>
<evidence type="ECO:0000313" key="2">
    <source>
        <dbReference type="EMBL" id="SIT72917.1"/>
    </source>
</evidence>
<dbReference type="STRING" id="233100.SAMN05216526_1763"/>
<sequence>MPGIAFRSLTLGALALTLVPLVLVQAGCTAWRLGEAAQLSRSSVALQHHPENPTLRLLLVGDSTGVGTGADSPQGSVAGYLAADYPLLHIDNRARDGARFAQVVQQLAAQESAGQRYDLVLIMAGGNDVIRGTRAELLTRQIDTTLAIAGRLAAEVVVLPPGNVGNAPFFFAPLRGVMTRRSENFHVLMETLTEQHSVGYVRLFLSREEDPFVTDVDLNAADGLHPSAAGYALWYQELLDQTQWRERLSPAAL</sequence>
<dbReference type="SUPFAM" id="SSF52266">
    <property type="entry name" value="SGNH hydrolase"/>
    <property type="match status" value="1"/>
</dbReference>
<dbReference type="AlphaFoldDB" id="A0A1R3W4Z5"/>
<evidence type="ECO:0000313" key="3">
    <source>
        <dbReference type="Proteomes" id="UP000223759"/>
    </source>
</evidence>